<proteinExistence type="predicted"/>
<accession>A0A0H2RK78</accession>
<evidence type="ECO:0000256" key="1">
    <source>
        <dbReference type="SAM" id="MobiDB-lite"/>
    </source>
</evidence>
<sequence length="164" mass="18538">MFAASKIYAPARYILRRHLYFTIYTYKLEHFFAYNVYSNSSNECGVRTKVKKAVTRTDSSTNPNRGRTAQHENYPGNIRQGEIAAGFGNASKISMSMERDGEDVLDHECPVRFSSASEGESRGVVGRLWLGLQELSRLPRRDVADESEKLSTENLRPCSVTYGQ</sequence>
<name>A0A0H2RK78_9AGAM</name>
<dbReference type="AlphaFoldDB" id="A0A0H2RK78"/>
<organism evidence="2 3">
    <name type="scientific">Schizopora paradoxa</name>
    <dbReference type="NCBI Taxonomy" id="27342"/>
    <lineage>
        <taxon>Eukaryota</taxon>
        <taxon>Fungi</taxon>
        <taxon>Dikarya</taxon>
        <taxon>Basidiomycota</taxon>
        <taxon>Agaricomycotina</taxon>
        <taxon>Agaricomycetes</taxon>
        <taxon>Hymenochaetales</taxon>
        <taxon>Schizoporaceae</taxon>
        <taxon>Schizopora</taxon>
    </lineage>
</organism>
<evidence type="ECO:0000313" key="2">
    <source>
        <dbReference type="EMBL" id="KLO12007.1"/>
    </source>
</evidence>
<keyword evidence="3" id="KW-1185">Reference proteome</keyword>
<feature type="region of interest" description="Disordered" evidence="1">
    <location>
        <begin position="53"/>
        <end position="74"/>
    </location>
</feature>
<reference evidence="2 3" key="1">
    <citation type="submission" date="2015-04" db="EMBL/GenBank/DDBJ databases">
        <title>Complete genome sequence of Schizopora paradoxa KUC8140, a cosmopolitan wood degrader in East Asia.</title>
        <authorList>
            <consortium name="DOE Joint Genome Institute"/>
            <person name="Min B."/>
            <person name="Park H."/>
            <person name="Jang Y."/>
            <person name="Kim J.-J."/>
            <person name="Kim K.H."/>
            <person name="Pangilinan J."/>
            <person name="Lipzen A."/>
            <person name="Riley R."/>
            <person name="Grigoriev I.V."/>
            <person name="Spatafora J.W."/>
            <person name="Choi I.-G."/>
        </authorList>
    </citation>
    <scope>NUCLEOTIDE SEQUENCE [LARGE SCALE GENOMIC DNA]</scope>
    <source>
        <strain evidence="2 3">KUC8140</strain>
    </source>
</reference>
<feature type="compositionally biased region" description="Polar residues" evidence="1">
    <location>
        <begin position="56"/>
        <end position="67"/>
    </location>
</feature>
<dbReference type="EMBL" id="KQ085987">
    <property type="protein sequence ID" value="KLO12007.1"/>
    <property type="molecule type" value="Genomic_DNA"/>
</dbReference>
<protein>
    <submittedName>
        <fullName evidence="2">Uncharacterized protein</fullName>
    </submittedName>
</protein>
<dbReference type="Proteomes" id="UP000053477">
    <property type="component" value="Unassembled WGS sequence"/>
</dbReference>
<dbReference type="InParanoid" id="A0A0H2RK78"/>
<evidence type="ECO:0000313" key="3">
    <source>
        <dbReference type="Proteomes" id="UP000053477"/>
    </source>
</evidence>
<gene>
    <name evidence="2" type="ORF">SCHPADRAFT_442813</name>
</gene>